<dbReference type="CDD" id="cd16270">
    <property type="entry name" value="Apc5_N"/>
    <property type="match status" value="1"/>
</dbReference>
<keyword evidence="4" id="KW-0498">Mitosis</keyword>
<dbReference type="Pfam" id="PF12862">
    <property type="entry name" value="ANAPC5"/>
    <property type="match status" value="1"/>
</dbReference>
<dbReference type="EMBL" id="AXCN02000375">
    <property type="status" value="NOT_ANNOTATED_CDS"/>
    <property type="molecule type" value="Genomic_DNA"/>
</dbReference>
<evidence type="ECO:0000256" key="5">
    <source>
        <dbReference type="ARBA" id="ARBA00022786"/>
    </source>
</evidence>
<evidence type="ECO:0000256" key="4">
    <source>
        <dbReference type="ARBA" id="ARBA00022776"/>
    </source>
</evidence>
<dbReference type="Gene3D" id="1.25.40.10">
    <property type="entry name" value="Tetratricopeptide repeat domain"/>
    <property type="match status" value="1"/>
</dbReference>
<dbReference type="Proteomes" id="UP000075886">
    <property type="component" value="Unassembled WGS sequence"/>
</dbReference>
<reference evidence="11" key="1">
    <citation type="submission" date="2014-01" db="EMBL/GenBank/DDBJ databases">
        <title>The Genome Sequence of Anopheles farauti FAR1 (V2).</title>
        <authorList>
            <consortium name="The Broad Institute Genomics Platform"/>
            <person name="Neafsey D.E."/>
            <person name="Besansky N."/>
            <person name="Howell P."/>
            <person name="Walton C."/>
            <person name="Young S.K."/>
            <person name="Zeng Q."/>
            <person name="Gargeya S."/>
            <person name="Fitzgerald M."/>
            <person name="Haas B."/>
            <person name="Abouelleil A."/>
            <person name="Allen A.W."/>
            <person name="Alvarado L."/>
            <person name="Arachchi H.M."/>
            <person name="Berlin A.M."/>
            <person name="Chapman S.B."/>
            <person name="Gainer-Dewar J."/>
            <person name="Goldberg J."/>
            <person name="Griggs A."/>
            <person name="Gujja S."/>
            <person name="Hansen M."/>
            <person name="Howarth C."/>
            <person name="Imamovic A."/>
            <person name="Ireland A."/>
            <person name="Larimer J."/>
            <person name="McCowan C."/>
            <person name="Murphy C."/>
            <person name="Pearson M."/>
            <person name="Poon T.W."/>
            <person name="Priest M."/>
            <person name="Roberts A."/>
            <person name="Saif S."/>
            <person name="Shea T."/>
            <person name="Sisk P."/>
            <person name="Sykes S."/>
            <person name="Wortman J."/>
            <person name="Nusbaum C."/>
            <person name="Birren B."/>
        </authorList>
    </citation>
    <scope>NUCLEOTIDE SEQUENCE [LARGE SCALE GENOMIC DNA]</scope>
    <source>
        <strain evidence="11">FAR1</strain>
    </source>
</reference>
<keyword evidence="6" id="KW-0131">Cell cycle</keyword>
<reference evidence="10" key="2">
    <citation type="submission" date="2020-05" db="UniProtKB">
        <authorList>
            <consortium name="EnsemblMetazoa"/>
        </authorList>
    </citation>
    <scope>IDENTIFICATION</scope>
    <source>
        <strain evidence="10">FAR1</strain>
    </source>
</reference>
<evidence type="ECO:0000313" key="10">
    <source>
        <dbReference type="EnsemblMetazoa" id="AFAF021002-PA"/>
    </source>
</evidence>
<dbReference type="SUPFAM" id="SSF48452">
    <property type="entry name" value="TPR-like"/>
    <property type="match status" value="1"/>
</dbReference>
<sequence>MSKKDSENVCFWLPNQTIGRMDVLTPHKMMAVFLIQEYLRLKKPVTDGATREQPPPQPVELSAGDRKRFCMLLLNLIQYPDLAYKDLYGLLVSPVYGLHPVHLEEFNKLMNLLKTVGIDVLFDLYNEIDKLIMDNSASFQIGIVGLYLRKVFVTMDRMSFHEMKDLYLATIAYYEKGLEAMQLEPSADASYNCDSFMLAQNKYIPIEPSDHGHLAAKWSVKQSELFIAQQSALLRDNEVKALPPRDLQRRLNEIIRDRPHCSQAYFLSYLNYVRVRDFNCALNALHRAFDRTPSGNTASSVTAPATNENKEYQYASLNLAILHAEFGHKKQALKCLRECITLAQEYGDANCLQLAHCWQAHLEDRLIPLPSARTTSSNLFHATSLRMLSFMRRTGVNDDPPASLFATLTGIDLAAGQRSMMDLIATSVAQRVALWTVYGRYEQASMCAQILLNVNLKSLDLTYNGNGICQMLCTVTVRLAYMGEFNHALVVLQQTAARFPRYPGSHDWQLTKHYLTALRAIYRGRFEEACQASQNLHAYDANLSLLQLAHVAIARQDHVTGKVLLEGLLRVPNLEPLTAVRAMILQANIYLETHNDQAIIVLNQAQVLARTHHLQYENALIDLHFGQLLLERMRQPQQAFISVKSGLETVLANGPIYDQARAHFLFARTIIAAERASNPPNAKVLQLVRQLAPLLERAVEMFEKLECYVKAKDVWLFLARTYHELEAEDERNHYAYQYQVLDEQFHTPRQYSKVFL</sequence>
<dbReference type="PANTHER" id="PTHR12830">
    <property type="entry name" value="ANAPHASE-PROMOTING COMPLEX SUBUNIT 5"/>
    <property type="match status" value="1"/>
</dbReference>
<keyword evidence="11" id="KW-1185">Reference proteome</keyword>
<dbReference type="GO" id="GO:0031145">
    <property type="term" value="P:anaphase-promoting complex-dependent catabolic process"/>
    <property type="evidence" value="ECO:0007669"/>
    <property type="project" value="TreeGrafter"/>
</dbReference>
<evidence type="ECO:0000259" key="9">
    <source>
        <dbReference type="Pfam" id="PF12862"/>
    </source>
</evidence>
<evidence type="ECO:0000256" key="1">
    <source>
        <dbReference type="ARBA" id="ARBA00007450"/>
    </source>
</evidence>
<name>A0A182R195_9DIPT</name>
<dbReference type="GO" id="GO:0070979">
    <property type="term" value="P:protein K11-linked ubiquitination"/>
    <property type="evidence" value="ECO:0007669"/>
    <property type="project" value="TreeGrafter"/>
</dbReference>
<proteinExistence type="inferred from homology"/>
<dbReference type="EnsemblMetazoa" id="AFAF021002-RA">
    <property type="protein sequence ID" value="AFAF021002-PA"/>
    <property type="gene ID" value="AFAF021002"/>
</dbReference>
<comment type="function">
    <text evidence="8">Component of the anaphase promoting complex/cyclosome (APC/C), a cell cycle-regulated E3 ubiquitin ligase that controls progression through mitosis and the G1 phase of the cell cycle. The APC/C complex acts by mediating ubiquitination and subsequent degradation of target proteins: it mainly mediates the formation of 'Lys-11'-linked polyubiquitin chains and, to a lower extent, the formation of 'Lys-48'- and 'Lys-63'-linked polyubiquitin chains. The APC/C complex catalyzes assembly of branched 'Lys-11'-/'Lys-48'-linked branched ubiquitin chains on target proteins.</text>
</comment>
<dbReference type="UniPathway" id="UPA00143"/>
<dbReference type="GO" id="GO:0005680">
    <property type="term" value="C:anaphase-promoting complex"/>
    <property type="evidence" value="ECO:0007669"/>
    <property type="project" value="InterPro"/>
</dbReference>
<organism evidence="10 11">
    <name type="scientific">Anopheles farauti</name>
    <dbReference type="NCBI Taxonomy" id="69004"/>
    <lineage>
        <taxon>Eukaryota</taxon>
        <taxon>Metazoa</taxon>
        <taxon>Ecdysozoa</taxon>
        <taxon>Arthropoda</taxon>
        <taxon>Hexapoda</taxon>
        <taxon>Insecta</taxon>
        <taxon>Pterygota</taxon>
        <taxon>Neoptera</taxon>
        <taxon>Endopterygota</taxon>
        <taxon>Diptera</taxon>
        <taxon>Nematocera</taxon>
        <taxon>Culicoidea</taxon>
        <taxon>Culicidae</taxon>
        <taxon>Anophelinae</taxon>
        <taxon>Anopheles</taxon>
    </lineage>
</organism>
<protein>
    <recommendedName>
        <fullName evidence="2">Anaphase-promoting complex subunit 5</fullName>
    </recommendedName>
    <alternativeName>
        <fullName evidence="7">Cyclosome subunit 5</fullName>
    </alternativeName>
</protein>
<feature type="domain" description="Anaphase-promoting complex subunit 5" evidence="9">
    <location>
        <begin position="265"/>
        <end position="364"/>
    </location>
</feature>
<comment type="similarity">
    <text evidence="1">Belongs to the APC5 family.</text>
</comment>
<evidence type="ECO:0000256" key="8">
    <source>
        <dbReference type="ARBA" id="ARBA00045696"/>
    </source>
</evidence>
<dbReference type="PANTHER" id="PTHR12830:SF9">
    <property type="entry name" value="ANAPHASE-PROMOTING COMPLEX SUBUNIT 5"/>
    <property type="match status" value="1"/>
</dbReference>
<dbReference type="VEuPathDB" id="VectorBase:AFAF021002"/>
<dbReference type="STRING" id="69004.A0A182R195"/>
<dbReference type="GO" id="GO:0045842">
    <property type="term" value="P:positive regulation of mitotic metaphase/anaphase transition"/>
    <property type="evidence" value="ECO:0007669"/>
    <property type="project" value="TreeGrafter"/>
</dbReference>
<dbReference type="AlphaFoldDB" id="A0A182R195"/>
<dbReference type="InterPro" id="IPR011990">
    <property type="entry name" value="TPR-like_helical_dom_sf"/>
</dbReference>
<evidence type="ECO:0000256" key="2">
    <source>
        <dbReference type="ARBA" id="ARBA00016066"/>
    </source>
</evidence>
<dbReference type="InterPro" id="IPR026000">
    <property type="entry name" value="Apc5_dom"/>
</dbReference>
<evidence type="ECO:0000256" key="7">
    <source>
        <dbReference type="ARBA" id="ARBA00031069"/>
    </source>
</evidence>
<keyword evidence="5" id="KW-0833">Ubl conjugation pathway</keyword>
<dbReference type="InterPro" id="IPR037679">
    <property type="entry name" value="Apc5"/>
</dbReference>
<evidence type="ECO:0000256" key="6">
    <source>
        <dbReference type="ARBA" id="ARBA00023306"/>
    </source>
</evidence>
<keyword evidence="3" id="KW-0132">Cell division</keyword>
<evidence type="ECO:0000256" key="3">
    <source>
        <dbReference type="ARBA" id="ARBA00022618"/>
    </source>
</evidence>
<evidence type="ECO:0000313" key="11">
    <source>
        <dbReference type="Proteomes" id="UP000075886"/>
    </source>
</evidence>
<dbReference type="GO" id="GO:0051301">
    <property type="term" value="P:cell division"/>
    <property type="evidence" value="ECO:0007669"/>
    <property type="project" value="UniProtKB-KW"/>
</dbReference>
<accession>A0A182R195</accession>